<dbReference type="OrthoDB" id="682707at2759"/>
<evidence type="ECO:0000313" key="2">
    <source>
        <dbReference type="Proteomes" id="UP000636709"/>
    </source>
</evidence>
<accession>A0A835A547</accession>
<dbReference type="AlphaFoldDB" id="A0A835A547"/>
<dbReference type="EMBL" id="JACEFO010003293">
    <property type="protein sequence ID" value="KAF8642174.1"/>
    <property type="molecule type" value="Genomic_DNA"/>
</dbReference>
<proteinExistence type="predicted"/>
<gene>
    <name evidence="1" type="ORF">HU200_067437</name>
</gene>
<sequence length="66" mass="7905">MLLCCWQLWKRRNGMVFRQETLSLPQLLLQCKQDARAWSCRLPGDDVNISTQWCVFFLWQCKPALM</sequence>
<evidence type="ECO:0000313" key="1">
    <source>
        <dbReference type="EMBL" id="KAF8642174.1"/>
    </source>
</evidence>
<name>A0A835A547_9POAL</name>
<comment type="caution">
    <text evidence="1">The sequence shown here is derived from an EMBL/GenBank/DDBJ whole genome shotgun (WGS) entry which is preliminary data.</text>
</comment>
<protein>
    <submittedName>
        <fullName evidence="1">Uncharacterized protein</fullName>
    </submittedName>
</protein>
<reference evidence="1" key="1">
    <citation type="submission" date="2020-07" db="EMBL/GenBank/DDBJ databases">
        <title>Genome sequence and genetic diversity analysis of an under-domesticated orphan crop, white fonio (Digitaria exilis).</title>
        <authorList>
            <person name="Bennetzen J.L."/>
            <person name="Chen S."/>
            <person name="Ma X."/>
            <person name="Wang X."/>
            <person name="Yssel A.E.J."/>
            <person name="Chaluvadi S.R."/>
            <person name="Johnson M."/>
            <person name="Gangashetty P."/>
            <person name="Hamidou F."/>
            <person name="Sanogo M.D."/>
            <person name="Zwaenepoel A."/>
            <person name="Wallace J."/>
            <person name="Van De Peer Y."/>
            <person name="Van Deynze A."/>
        </authorList>
    </citation>
    <scope>NUCLEOTIDE SEQUENCE</scope>
    <source>
        <tissue evidence="1">Leaves</tissue>
    </source>
</reference>
<organism evidence="1 2">
    <name type="scientific">Digitaria exilis</name>
    <dbReference type="NCBI Taxonomy" id="1010633"/>
    <lineage>
        <taxon>Eukaryota</taxon>
        <taxon>Viridiplantae</taxon>
        <taxon>Streptophyta</taxon>
        <taxon>Embryophyta</taxon>
        <taxon>Tracheophyta</taxon>
        <taxon>Spermatophyta</taxon>
        <taxon>Magnoliopsida</taxon>
        <taxon>Liliopsida</taxon>
        <taxon>Poales</taxon>
        <taxon>Poaceae</taxon>
        <taxon>PACMAD clade</taxon>
        <taxon>Panicoideae</taxon>
        <taxon>Panicodae</taxon>
        <taxon>Paniceae</taxon>
        <taxon>Anthephorinae</taxon>
        <taxon>Digitaria</taxon>
    </lineage>
</organism>
<dbReference type="Proteomes" id="UP000636709">
    <property type="component" value="Unassembled WGS sequence"/>
</dbReference>
<keyword evidence="2" id="KW-1185">Reference proteome</keyword>